<evidence type="ECO:0000256" key="12">
    <source>
        <dbReference type="ARBA" id="ARBA00077136"/>
    </source>
</evidence>
<dbReference type="InterPro" id="IPR004616">
    <property type="entry name" value="Leu/Phe-tRNA_Trfase"/>
</dbReference>
<dbReference type="GO" id="GO:0005737">
    <property type="term" value="C:cytoplasm"/>
    <property type="evidence" value="ECO:0007669"/>
    <property type="project" value="UniProtKB-SubCell"/>
</dbReference>
<comment type="similarity">
    <text evidence="9 15">Belongs to the L/F-transferase family.</text>
</comment>
<evidence type="ECO:0000256" key="3">
    <source>
        <dbReference type="ARBA" id="ARBA00022679"/>
    </source>
</evidence>
<evidence type="ECO:0000256" key="10">
    <source>
        <dbReference type="ARBA" id="ARBA00066767"/>
    </source>
</evidence>
<comment type="catalytic activity">
    <reaction evidence="7 15">
        <text>N-terminal L-lysyl-[protein] + L-leucyl-tRNA(Leu) = N-terminal L-leucyl-L-lysyl-[protein] + tRNA(Leu) + H(+)</text>
        <dbReference type="Rhea" id="RHEA:12340"/>
        <dbReference type="Rhea" id="RHEA-COMP:9613"/>
        <dbReference type="Rhea" id="RHEA-COMP:9622"/>
        <dbReference type="Rhea" id="RHEA-COMP:12670"/>
        <dbReference type="Rhea" id="RHEA-COMP:12671"/>
        <dbReference type="ChEBI" id="CHEBI:15378"/>
        <dbReference type="ChEBI" id="CHEBI:65249"/>
        <dbReference type="ChEBI" id="CHEBI:78442"/>
        <dbReference type="ChEBI" id="CHEBI:78494"/>
        <dbReference type="ChEBI" id="CHEBI:133043"/>
        <dbReference type="EC" id="2.3.2.6"/>
    </reaction>
</comment>
<dbReference type="InterPro" id="IPR016181">
    <property type="entry name" value="Acyl_CoA_acyltransferase"/>
</dbReference>
<dbReference type="NCBIfam" id="TIGR00667">
    <property type="entry name" value="aat"/>
    <property type="match status" value="1"/>
</dbReference>
<dbReference type="Pfam" id="PF03588">
    <property type="entry name" value="Leu_Phe_trans"/>
    <property type="match status" value="1"/>
</dbReference>
<keyword evidence="4 15" id="KW-0012">Acyltransferase</keyword>
<dbReference type="FunFam" id="3.30.70.3550:FF:000001">
    <property type="entry name" value="Leucyl/phenylalanyl-tRNA--protein transferase"/>
    <property type="match status" value="1"/>
</dbReference>
<evidence type="ECO:0000256" key="2">
    <source>
        <dbReference type="ARBA" id="ARBA00022490"/>
    </source>
</evidence>
<dbReference type="HAMAP" id="MF_00688">
    <property type="entry name" value="Leu_Phe_trans"/>
    <property type="match status" value="1"/>
</dbReference>
<evidence type="ECO:0000256" key="15">
    <source>
        <dbReference type="HAMAP-Rule" id="MF_00688"/>
    </source>
</evidence>
<dbReference type="InterPro" id="IPR042203">
    <property type="entry name" value="Leu/Phe-tRNA_Trfase_C"/>
</dbReference>
<dbReference type="EC" id="2.3.2.6" evidence="10 15"/>
<evidence type="ECO:0000256" key="9">
    <source>
        <dbReference type="ARBA" id="ARBA00061535"/>
    </source>
</evidence>
<comment type="catalytic activity">
    <reaction evidence="5 15">
        <text>L-phenylalanyl-tRNA(Phe) + an N-terminal L-alpha-aminoacyl-[protein] = an N-terminal L-phenylalanyl-L-alpha-aminoacyl-[protein] + tRNA(Phe)</text>
        <dbReference type="Rhea" id="RHEA:43632"/>
        <dbReference type="Rhea" id="RHEA-COMP:9668"/>
        <dbReference type="Rhea" id="RHEA-COMP:9699"/>
        <dbReference type="Rhea" id="RHEA-COMP:10636"/>
        <dbReference type="Rhea" id="RHEA-COMP:10637"/>
        <dbReference type="ChEBI" id="CHEBI:78442"/>
        <dbReference type="ChEBI" id="CHEBI:78531"/>
        <dbReference type="ChEBI" id="CHEBI:78597"/>
        <dbReference type="ChEBI" id="CHEBI:83561"/>
        <dbReference type="EC" id="2.3.2.6"/>
    </reaction>
</comment>
<evidence type="ECO:0000256" key="1">
    <source>
        <dbReference type="ARBA" id="ARBA00004496"/>
    </source>
</evidence>
<evidence type="ECO:0000256" key="6">
    <source>
        <dbReference type="ARBA" id="ARBA00050652"/>
    </source>
</evidence>
<evidence type="ECO:0000256" key="13">
    <source>
        <dbReference type="ARBA" id="ARBA00077165"/>
    </source>
</evidence>
<proteinExistence type="inferred from homology"/>
<keyword evidence="3 15" id="KW-0808">Transferase</keyword>
<dbReference type="RefSeq" id="WP_348944353.1">
    <property type="nucleotide sequence ID" value="NZ_CP157355.1"/>
</dbReference>
<dbReference type="KEGG" id="cmav:ABHF33_13025"/>
<reference evidence="16" key="1">
    <citation type="submission" date="2024-05" db="EMBL/GenBank/DDBJ databases">
        <authorList>
            <person name="Yang L."/>
            <person name="Pan L."/>
        </authorList>
    </citation>
    <scope>NUCLEOTIDE SEQUENCE</scope>
    <source>
        <strain evidence="16">FCG-7</strain>
    </source>
</reference>
<evidence type="ECO:0000256" key="7">
    <source>
        <dbReference type="ARBA" id="ARBA00051538"/>
    </source>
</evidence>
<sequence>MIPWLDHRHQFPPLSQALTEPNGLLAAGGDLAPGRILAAYRQGIFPWFMPGEPILWWSPDPRMVLYPAQLHIHRSLAKTLRNKSYRVTFDTEFALVMSLCAAPRGEQPGTWISADMLAAYIALHEAGFAHSIECWMDDELVGGLYGMGIGKMFYGESMFAKRADASKIAFVHAVQWLQAQGFGLIDCQMYTDHLARFGAQEIDRAEFMRQLQQLTAQFDVLGPWSYHYESRGSG</sequence>
<evidence type="ECO:0000256" key="4">
    <source>
        <dbReference type="ARBA" id="ARBA00023315"/>
    </source>
</evidence>
<keyword evidence="2 15" id="KW-0963">Cytoplasm</keyword>
<dbReference type="InterPro" id="IPR042221">
    <property type="entry name" value="Leu/Phe-tRNA_Trfase_N"/>
</dbReference>
<comment type="catalytic activity">
    <reaction evidence="6 15">
        <text>N-terminal L-arginyl-[protein] + L-leucyl-tRNA(Leu) = N-terminal L-leucyl-L-arginyl-[protein] + tRNA(Leu) + H(+)</text>
        <dbReference type="Rhea" id="RHEA:50416"/>
        <dbReference type="Rhea" id="RHEA-COMP:9613"/>
        <dbReference type="Rhea" id="RHEA-COMP:9622"/>
        <dbReference type="Rhea" id="RHEA-COMP:12672"/>
        <dbReference type="Rhea" id="RHEA-COMP:12673"/>
        <dbReference type="ChEBI" id="CHEBI:15378"/>
        <dbReference type="ChEBI" id="CHEBI:64719"/>
        <dbReference type="ChEBI" id="CHEBI:78442"/>
        <dbReference type="ChEBI" id="CHEBI:78494"/>
        <dbReference type="ChEBI" id="CHEBI:133044"/>
        <dbReference type="EC" id="2.3.2.6"/>
    </reaction>
</comment>
<accession>A0AAU7F7B2</accession>
<dbReference type="PANTHER" id="PTHR30098:SF2">
    <property type="entry name" value="LEUCYL_PHENYLALANYL-TRNA--PROTEIN TRANSFERASE"/>
    <property type="match status" value="1"/>
</dbReference>
<dbReference type="SUPFAM" id="SSF55729">
    <property type="entry name" value="Acyl-CoA N-acyltransferases (Nat)"/>
    <property type="match status" value="1"/>
</dbReference>
<dbReference type="AlphaFoldDB" id="A0AAU7F7B2"/>
<evidence type="ECO:0000256" key="8">
    <source>
        <dbReference type="ARBA" id="ARBA00054043"/>
    </source>
</evidence>
<organism evidence="16">
    <name type="scientific">Chitinibacter mangrovi</name>
    <dbReference type="NCBI Taxonomy" id="3153927"/>
    <lineage>
        <taxon>Bacteria</taxon>
        <taxon>Pseudomonadati</taxon>
        <taxon>Pseudomonadota</taxon>
        <taxon>Betaproteobacteria</taxon>
        <taxon>Neisseriales</taxon>
        <taxon>Chitinibacteraceae</taxon>
        <taxon>Chitinibacter</taxon>
    </lineage>
</organism>
<dbReference type="Gene3D" id="3.40.630.70">
    <property type="entry name" value="Leucyl/phenylalanyl-tRNA-protein transferase, C-terminal domain"/>
    <property type="match status" value="1"/>
</dbReference>
<dbReference type="GO" id="GO:0008914">
    <property type="term" value="F:leucyl-tRNA--protein transferase activity"/>
    <property type="evidence" value="ECO:0007669"/>
    <property type="project" value="UniProtKB-UniRule"/>
</dbReference>
<gene>
    <name evidence="15 16" type="primary">aat</name>
    <name evidence="16" type="ORF">ABHF33_13025</name>
</gene>
<name>A0AAU7F7B2_9NEIS</name>
<dbReference type="EMBL" id="CP157355">
    <property type="protein sequence ID" value="XBL99981.1"/>
    <property type="molecule type" value="Genomic_DNA"/>
</dbReference>
<evidence type="ECO:0000256" key="14">
    <source>
        <dbReference type="ARBA" id="ARBA00083640"/>
    </source>
</evidence>
<protein>
    <recommendedName>
        <fullName evidence="11 15">Leucyl/phenylalanyl-tRNA--protein transferase</fullName>
        <ecNumber evidence="10 15">2.3.2.6</ecNumber>
    </recommendedName>
    <alternativeName>
        <fullName evidence="12 15">L/F-transferase</fullName>
    </alternativeName>
    <alternativeName>
        <fullName evidence="13 15">Leucyltransferase</fullName>
    </alternativeName>
    <alternativeName>
        <fullName evidence="14 15">Phenyalanyltransferase</fullName>
    </alternativeName>
</protein>
<comment type="subcellular location">
    <subcellularLocation>
        <location evidence="1 15">Cytoplasm</location>
    </subcellularLocation>
</comment>
<dbReference type="Gene3D" id="3.30.70.3550">
    <property type="entry name" value="Leucyl/phenylalanyl-tRNA-protein transferase, N-terminal domain"/>
    <property type="match status" value="1"/>
</dbReference>
<dbReference type="FunFam" id="3.40.630.70:FF:000001">
    <property type="entry name" value="Leucyl/phenylalanyl-tRNA--protein transferase"/>
    <property type="match status" value="1"/>
</dbReference>
<evidence type="ECO:0000256" key="11">
    <source>
        <dbReference type="ARBA" id="ARBA00074372"/>
    </source>
</evidence>
<evidence type="ECO:0000256" key="5">
    <source>
        <dbReference type="ARBA" id="ARBA00050607"/>
    </source>
</evidence>
<comment type="function">
    <text evidence="8 15">Functions in the N-end rule pathway of protein degradation where it conjugates Leu, Phe and, less efficiently, Met from aminoacyl-tRNAs to the N-termini of proteins containing an N-terminal arginine or lysine.</text>
</comment>
<evidence type="ECO:0000313" key="16">
    <source>
        <dbReference type="EMBL" id="XBL99981.1"/>
    </source>
</evidence>
<dbReference type="PANTHER" id="PTHR30098">
    <property type="entry name" value="LEUCYL/PHENYLALANYL-TRNA--PROTEIN TRANSFERASE"/>
    <property type="match status" value="1"/>
</dbReference>
<dbReference type="GO" id="GO:0030163">
    <property type="term" value="P:protein catabolic process"/>
    <property type="evidence" value="ECO:0007669"/>
    <property type="project" value="UniProtKB-UniRule"/>
</dbReference>